<dbReference type="InterPro" id="IPR036910">
    <property type="entry name" value="HMG_box_dom_sf"/>
</dbReference>
<keyword evidence="4" id="KW-0539">Nucleus</keyword>
<evidence type="ECO:0000256" key="4">
    <source>
        <dbReference type="PROSITE-ProRule" id="PRU00267"/>
    </source>
</evidence>
<dbReference type="PANTHER" id="PTHR10270:SF161">
    <property type="entry name" value="SEX-DETERMINING REGION Y PROTEIN"/>
    <property type="match status" value="1"/>
</dbReference>
<keyword evidence="2 4" id="KW-0238">DNA-binding</keyword>
<dbReference type="AlphaFoldDB" id="A0A9N8ZAA3"/>
<feature type="compositionally biased region" description="Low complexity" evidence="5">
    <location>
        <begin position="334"/>
        <end position="357"/>
    </location>
</feature>
<dbReference type="EMBL" id="CAJVPL010000350">
    <property type="protein sequence ID" value="CAG8486534.1"/>
    <property type="molecule type" value="Genomic_DNA"/>
</dbReference>
<dbReference type="InterPro" id="IPR050140">
    <property type="entry name" value="SRY-related_HMG-box_TF-like"/>
</dbReference>
<dbReference type="Pfam" id="PF00505">
    <property type="entry name" value="HMG_box"/>
    <property type="match status" value="1"/>
</dbReference>
<proteinExistence type="predicted"/>
<feature type="domain" description="HMG box" evidence="6">
    <location>
        <begin position="224"/>
        <end position="292"/>
    </location>
</feature>
<dbReference type="PROSITE" id="PS50118">
    <property type="entry name" value="HMG_BOX_2"/>
    <property type="match status" value="1"/>
</dbReference>
<dbReference type="SMART" id="SM00398">
    <property type="entry name" value="HMG"/>
    <property type="match status" value="1"/>
</dbReference>
<keyword evidence="3" id="KW-0804">Transcription</keyword>
<evidence type="ECO:0000256" key="3">
    <source>
        <dbReference type="ARBA" id="ARBA00023163"/>
    </source>
</evidence>
<accession>A0A9N8ZAA3</accession>
<comment type="caution">
    <text evidence="7">The sequence shown here is derived from an EMBL/GenBank/DDBJ whole genome shotgun (WGS) entry which is preliminary data.</text>
</comment>
<evidence type="ECO:0000313" key="8">
    <source>
        <dbReference type="Proteomes" id="UP000789831"/>
    </source>
</evidence>
<feature type="region of interest" description="Disordered" evidence="5">
    <location>
        <begin position="205"/>
        <end position="228"/>
    </location>
</feature>
<dbReference type="PANTHER" id="PTHR10270">
    <property type="entry name" value="SOX TRANSCRIPTION FACTOR"/>
    <property type="match status" value="1"/>
</dbReference>
<reference evidence="7" key="1">
    <citation type="submission" date="2021-06" db="EMBL/GenBank/DDBJ databases">
        <authorList>
            <person name="Kallberg Y."/>
            <person name="Tangrot J."/>
            <person name="Rosling A."/>
        </authorList>
    </citation>
    <scope>NUCLEOTIDE SEQUENCE</scope>
    <source>
        <strain evidence="7">MT106</strain>
    </source>
</reference>
<dbReference type="GO" id="GO:0001228">
    <property type="term" value="F:DNA-binding transcription activator activity, RNA polymerase II-specific"/>
    <property type="evidence" value="ECO:0007669"/>
    <property type="project" value="TreeGrafter"/>
</dbReference>
<feature type="region of interest" description="Disordered" evidence="5">
    <location>
        <begin position="280"/>
        <end position="360"/>
    </location>
</feature>
<sequence>MSVTLPSRPSLPSQLQQPLQPLTQSSLEQFNSRNMSEYTARQMQLYAERPQVASTLTQMSPSNISNHNSPVNSNNIVSSPALSSVSLGSFDADCLGQQHLEQSQQQPQHAIKVDQQLNSSGNNTANNHHQSPAANVMQVLYEQKKGTLYFIPEGFEPVLVPNDAQAQSVTNLLQSSKQVSAPLNVSRMLPDTDVRLPSLALPCGVAGPQAKPNTNNGKSKVKKPPRPPNAFILYRRAKQPAIVAKNQGITNNEVSKEIGRMWHEEPIEVRLKFQKMAEAAKQEHMKKYPEYRYRPRRPQDRKRRIQPRDSPARRGSSPVLPSEKLPILDNSAFVSSSSSPNPRRVSSISSNDCDNNSEIYMSSPTMAQNVIQQQQPAQQNHLQQQLMYANNSSVVRSPQESFGLLDGATQFNYAYMNNLQNSYDNSSVAAAAASMVGNSIPQGMIDYNMFDGHQLPSDDCIEYPDFEDYHEYDMNCLNYMNEEYYRNNGQFIKLDYSE</sequence>
<gene>
    <name evidence="7" type="ORF">AGERDE_LOCUS3514</name>
</gene>
<keyword evidence="8" id="KW-1185">Reference proteome</keyword>
<evidence type="ECO:0000259" key="6">
    <source>
        <dbReference type="PROSITE" id="PS50118"/>
    </source>
</evidence>
<evidence type="ECO:0000313" key="7">
    <source>
        <dbReference type="EMBL" id="CAG8486534.1"/>
    </source>
</evidence>
<dbReference type="Proteomes" id="UP000789831">
    <property type="component" value="Unassembled WGS sequence"/>
</dbReference>
<dbReference type="GO" id="GO:0000978">
    <property type="term" value="F:RNA polymerase II cis-regulatory region sequence-specific DNA binding"/>
    <property type="evidence" value="ECO:0007669"/>
    <property type="project" value="TreeGrafter"/>
</dbReference>
<protein>
    <submittedName>
        <fullName evidence="7">8401_t:CDS:1</fullName>
    </submittedName>
</protein>
<feature type="DNA-binding region" description="HMG box" evidence="4">
    <location>
        <begin position="224"/>
        <end position="292"/>
    </location>
</feature>
<dbReference type="GO" id="GO:0030154">
    <property type="term" value="P:cell differentiation"/>
    <property type="evidence" value="ECO:0007669"/>
    <property type="project" value="TreeGrafter"/>
</dbReference>
<dbReference type="Gene3D" id="1.10.30.10">
    <property type="entry name" value="High mobility group box domain"/>
    <property type="match status" value="1"/>
</dbReference>
<dbReference type="SUPFAM" id="SSF47095">
    <property type="entry name" value="HMG-box"/>
    <property type="match status" value="1"/>
</dbReference>
<dbReference type="InterPro" id="IPR009071">
    <property type="entry name" value="HMG_box_dom"/>
</dbReference>
<dbReference type="OrthoDB" id="6247875at2759"/>
<organism evidence="7 8">
    <name type="scientific">Ambispora gerdemannii</name>
    <dbReference type="NCBI Taxonomy" id="144530"/>
    <lineage>
        <taxon>Eukaryota</taxon>
        <taxon>Fungi</taxon>
        <taxon>Fungi incertae sedis</taxon>
        <taxon>Mucoromycota</taxon>
        <taxon>Glomeromycotina</taxon>
        <taxon>Glomeromycetes</taxon>
        <taxon>Archaeosporales</taxon>
        <taxon>Ambisporaceae</taxon>
        <taxon>Ambispora</taxon>
    </lineage>
</organism>
<dbReference type="FunFam" id="1.10.30.10:FF:000041">
    <property type="entry name" value="HMG box family protein"/>
    <property type="match status" value="1"/>
</dbReference>
<keyword evidence="1" id="KW-0805">Transcription regulation</keyword>
<dbReference type="CDD" id="cd01389">
    <property type="entry name" value="HMG-box_ROX1-like"/>
    <property type="match status" value="1"/>
</dbReference>
<evidence type="ECO:0000256" key="1">
    <source>
        <dbReference type="ARBA" id="ARBA00023015"/>
    </source>
</evidence>
<evidence type="ECO:0000256" key="5">
    <source>
        <dbReference type="SAM" id="MobiDB-lite"/>
    </source>
</evidence>
<name>A0A9N8ZAA3_9GLOM</name>
<evidence type="ECO:0000256" key="2">
    <source>
        <dbReference type="ARBA" id="ARBA00023125"/>
    </source>
</evidence>
<feature type="compositionally biased region" description="Basic residues" evidence="5">
    <location>
        <begin position="294"/>
        <end position="305"/>
    </location>
</feature>
<feature type="region of interest" description="Disordered" evidence="5">
    <location>
        <begin position="1"/>
        <end position="22"/>
    </location>
</feature>
<dbReference type="GO" id="GO:0005634">
    <property type="term" value="C:nucleus"/>
    <property type="evidence" value="ECO:0007669"/>
    <property type="project" value="UniProtKB-UniRule"/>
</dbReference>
<feature type="compositionally biased region" description="Basic and acidic residues" evidence="5">
    <location>
        <begin position="280"/>
        <end position="293"/>
    </location>
</feature>